<geneLocation type="plasmid" evidence="1">
    <name>pSa1423-160k</name>
</geneLocation>
<accession>A0A482ETH5</accession>
<gene>
    <name evidence="1" type="ORF">NNIBIDOC_00178</name>
</gene>
<dbReference type="EMBL" id="MK356558">
    <property type="protein sequence ID" value="QBM91507.1"/>
    <property type="molecule type" value="Genomic_DNA"/>
</dbReference>
<keyword evidence="1" id="KW-0614">Plasmid</keyword>
<dbReference type="AlphaFoldDB" id="A0A482ETH5"/>
<reference evidence="1" key="1">
    <citation type="submission" date="2019-01" db="EMBL/GenBank/DDBJ databases">
        <title>Salmonella strain 1423 plasmid sequences.</title>
        <authorList>
            <person name="Chen K."/>
            <person name="Chen S."/>
        </authorList>
    </citation>
    <scope>NUCLEOTIDE SEQUENCE</scope>
    <source>
        <strain evidence="1">Sa1423</strain>
        <plasmid evidence="1">pSa1423-160k</plasmid>
    </source>
</reference>
<sequence length="98" mass="10917">MTARPDNIKSDTSLPNWQFPPIVGMGYNDSFMPAFNSMIYGDALPFPPAPVLIFPDQSSMKNHCPPFISQLFTLPSGLNASSINRSWFSLRPLNRGIQ</sequence>
<proteinExistence type="predicted"/>
<evidence type="ECO:0000313" key="1">
    <source>
        <dbReference type="EMBL" id="QBM91507.1"/>
    </source>
</evidence>
<protein>
    <submittedName>
        <fullName evidence="1">Uncharacterized protein</fullName>
    </submittedName>
</protein>
<name>A0A482ETH5_SALSP</name>
<organism evidence="1">
    <name type="scientific">Salmonella sp</name>
    <dbReference type="NCBI Taxonomy" id="599"/>
    <lineage>
        <taxon>Bacteria</taxon>
        <taxon>Pseudomonadati</taxon>
        <taxon>Pseudomonadota</taxon>
        <taxon>Gammaproteobacteria</taxon>
        <taxon>Enterobacterales</taxon>
        <taxon>Enterobacteriaceae</taxon>
        <taxon>Salmonella</taxon>
    </lineage>
</organism>